<name>A0A8X6TLR5_NEPPI</name>
<accession>A0A8X6TLR5</accession>
<evidence type="ECO:0000256" key="1">
    <source>
        <dbReference type="SAM" id="MobiDB-lite"/>
    </source>
</evidence>
<sequence length="98" mass="11305">MTIKGHLSLTCKLRTFVHFVFWSKADLFAQRTKQESPKAYATRTPKSSSSGFSQGHRPNDYCCLEFLQRQHMKLQASTEASPTKPRKDSHMYLKKVNP</sequence>
<comment type="caution">
    <text evidence="2">The sequence shown here is derived from an EMBL/GenBank/DDBJ whole genome shotgun (WGS) entry which is preliminary data.</text>
</comment>
<protein>
    <submittedName>
        <fullName evidence="2">Uncharacterized protein</fullName>
    </submittedName>
</protein>
<dbReference type="AlphaFoldDB" id="A0A8X6TLR5"/>
<feature type="compositionally biased region" description="Polar residues" evidence="1">
    <location>
        <begin position="44"/>
        <end position="53"/>
    </location>
</feature>
<gene>
    <name evidence="2" type="ORF">NPIL_20211</name>
</gene>
<keyword evidence="3" id="KW-1185">Reference proteome</keyword>
<feature type="region of interest" description="Disordered" evidence="1">
    <location>
        <begin position="33"/>
        <end position="57"/>
    </location>
</feature>
<evidence type="ECO:0000313" key="2">
    <source>
        <dbReference type="EMBL" id="GFT23789.1"/>
    </source>
</evidence>
<reference evidence="2" key="1">
    <citation type="submission" date="2020-08" db="EMBL/GenBank/DDBJ databases">
        <title>Multicomponent nature underlies the extraordinary mechanical properties of spider dragline silk.</title>
        <authorList>
            <person name="Kono N."/>
            <person name="Nakamura H."/>
            <person name="Mori M."/>
            <person name="Yoshida Y."/>
            <person name="Ohtoshi R."/>
            <person name="Malay A.D."/>
            <person name="Moran D.A.P."/>
            <person name="Tomita M."/>
            <person name="Numata K."/>
            <person name="Arakawa K."/>
        </authorList>
    </citation>
    <scope>NUCLEOTIDE SEQUENCE</scope>
</reference>
<dbReference type="Proteomes" id="UP000887013">
    <property type="component" value="Unassembled WGS sequence"/>
</dbReference>
<feature type="region of interest" description="Disordered" evidence="1">
    <location>
        <begin position="74"/>
        <end position="98"/>
    </location>
</feature>
<evidence type="ECO:0000313" key="3">
    <source>
        <dbReference type="Proteomes" id="UP000887013"/>
    </source>
</evidence>
<dbReference type="EMBL" id="BMAW01059961">
    <property type="protein sequence ID" value="GFT23789.1"/>
    <property type="molecule type" value="Genomic_DNA"/>
</dbReference>
<organism evidence="2 3">
    <name type="scientific">Nephila pilipes</name>
    <name type="common">Giant wood spider</name>
    <name type="synonym">Nephila maculata</name>
    <dbReference type="NCBI Taxonomy" id="299642"/>
    <lineage>
        <taxon>Eukaryota</taxon>
        <taxon>Metazoa</taxon>
        <taxon>Ecdysozoa</taxon>
        <taxon>Arthropoda</taxon>
        <taxon>Chelicerata</taxon>
        <taxon>Arachnida</taxon>
        <taxon>Araneae</taxon>
        <taxon>Araneomorphae</taxon>
        <taxon>Entelegynae</taxon>
        <taxon>Araneoidea</taxon>
        <taxon>Nephilidae</taxon>
        <taxon>Nephila</taxon>
    </lineage>
</organism>
<proteinExistence type="predicted"/>